<protein>
    <submittedName>
        <fullName evidence="1">Uncharacterized protein</fullName>
    </submittedName>
</protein>
<evidence type="ECO:0000313" key="2">
    <source>
        <dbReference type="Proteomes" id="UP001213972"/>
    </source>
</evidence>
<accession>A0AAJ5W143</accession>
<name>A0AAJ5W143_9MICO</name>
<proteinExistence type="predicted"/>
<gene>
    <name evidence="1" type="ORF">P0Y48_02950</name>
</gene>
<organism evidence="1 2">
    <name type="scientific">Candidatus Microbacterium phytovorans</name>
    <dbReference type="NCBI Taxonomy" id="3121374"/>
    <lineage>
        <taxon>Bacteria</taxon>
        <taxon>Bacillati</taxon>
        <taxon>Actinomycetota</taxon>
        <taxon>Actinomycetes</taxon>
        <taxon>Micrococcales</taxon>
        <taxon>Microbacteriaceae</taxon>
        <taxon>Microbacterium</taxon>
    </lineage>
</organism>
<sequence>MTGSESDSLPTAEEFEVDEGLQRMIVNNVLRGIANEMVLTGEVDPSRLTLDQLLALAFERMKDNLRDGVEFAMVVDHSSTILAEARSYADGGREEFAFVFYGLFIEHVLNRAIRDRSTQLGLSERETVELMRRSVPDKTGLTWKLLFGEDFPALLRSDIRFISERRNSFAHYKWQDHPESHLLPDAIRTRREKAETTAERAASTLEDYVRRLFTTDGDVIDHWLHGPHPTEESQNEEPS</sequence>
<dbReference type="EMBL" id="CP119321">
    <property type="protein sequence ID" value="WEK14186.1"/>
    <property type="molecule type" value="Genomic_DNA"/>
</dbReference>
<evidence type="ECO:0000313" key="1">
    <source>
        <dbReference type="EMBL" id="WEK14186.1"/>
    </source>
</evidence>
<dbReference type="AlphaFoldDB" id="A0AAJ5W143"/>
<reference evidence="1" key="1">
    <citation type="submission" date="2023-03" db="EMBL/GenBank/DDBJ databases">
        <title>Andean soil-derived lignocellulolytic bacterial consortium as a source of novel taxa and putative plastic-active enzymes.</title>
        <authorList>
            <person name="Diaz-Garcia L."/>
            <person name="Chuvochina M."/>
            <person name="Feuerriegel G."/>
            <person name="Bunk B."/>
            <person name="Sproer C."/>
            <person name="Streit W.R."/>
            <person name="Rodriguez L.M."/>
            <person name="Overmann J."/>
            <person name="Jimenez D.J."/>
        </authorList>
    </citation>
    <scope>NUCLEOTIDE SEQUENCE</scope>
    <source>
        <strain evidence="1">MAG 4610</strain>
    </source>
</reference>
<dbReference type="Proteomes" id="UP001213972">
    <property type="component" value="Chromosome"/>
</dbReference>